<feature type="non-terminal residue" evidence="1">
    <location>
        <position position="279"/>
    </location>
</feature>
<gene>
    <name evidence="1" type="ORF">HYPSUDRAFT_123738</name>
</gene>
<dbReference type="InterPro" id="IPR011990">
    <property type="entry name" value="TPR-like_helical_dom_sf"/>
</dbReference>
<evidence type="ECO:0000313" key="1">
    <source>
        <dbReference type="EMBL" id="KJA16267.1"/>
    </source>
</evidence>
<organism evidence="1 2">
    <name type="scientific">Hypholoma sublateritium (strain FD-334 SS-4)</name>
    <dbReference type="NCBI Taxonomy" id="945553"/>
    <lineage>
        <taxon>Eukaryota</taxon>
        <taxon>Fungi</taxon>
        <taxon>Dikarya</taxon>
        <taxon>Basidiomycota</taxon>
        <taxon>Agaricomycotina</taxon>
        <taxon>Agaricomycetes</taxon>
        <taxon>Agaricomycetidae</taxon>
        <taxon>Agaricales</taxon>
        <taxon>Agaricineae</taxon>
        <taxon>Strophariaceae</taxon>
        <taxon>Hypholoma</taxon>
    </lineage>
</organism>
<dbReference type="SUPFAM" id="SSF48452">
    <property type="entry name" value="TPR-like"/>
    <property type="match status" value="1"/>
</dbReference>
<feature type="non-terminal residue" evidence="1">
    <location>
        <position position="1"/>
    </location>
</feature>
<dbReference type="Proteomes" id="UP000054270">
    <property type="component" value="Unassembled WGS sequence"/>
</dbReference>
<keyword evidence="2" id="KW-1185">Reference proteome</keyword>
<evidence type="ECO:0000313" key="2">
    <source>
        <dbReference type="Proteomes" id="UP000054270"/>
    </source>
</evidence>
<name>A0A0D2KNU9_HYPSF</name>
<dbReference type="OrthoDB" id="3217196at2759"/>
<dbReference type="OMA" id="NIARCLC"/>
<protein>
    <recommendedName>
        <fullName evidence="3">Anaphase-promoting complex subunit 5 domain-containing protein</fullName>
    </recommendedName>
</protein>
<sequence>LASSVRRRFEAIGNSGDLDVAISMIQRAIAQSHIDHFDQTRAQNNLANCLISRFEISAASSDLDQAIELLSQILESRPVGHPYRASTLNNLTYLFSGVFPPAIYHFRSVPDNLAYCLQRRFDATGTLEHLQTALEMHREVLLLRPTPHRYRDQALVNIARCLCLRFEKQGSMADIEEAICKDSMALELRIPHSPFHATSLSRLGRDFFARFQTTGNDTDLDEAILLLNRAVEDRLPSNERKYPEFLESLAEALRSRFELRCMQKDLDDSIAMHEKALAL</sequence>
<evidence type="ECO:0008006" key="3">
    <source>
        <dbReference type="Google" id="ProtNLM"/>
    </source>
</evidence>
<dbReference type="AlphaFoldDB" id="A0A0D2KNU9"/>
<reference evidence="2" key="1">
    <citation type="submission" date="2014-04" db="EMBL/GenBank/DDBJ databases">
        <title>Evolutionary Origins and Diversification of the Mycorrhizal Mutualists.</title>
        <authorList>
            <consortium name="DOE Joint Genome Institute"/>
            <consortium name="Mycorrhizal Genomics Consortium"/>
            <person name="Kohler A."/>
            <person name="Kuo A."/>
            <person name="Nagy L.G."/>
            <person name="Floudas D."/>
            <person name="Copeland A."/>
            <person name="Barry K.W."/>
            <person name="Cichocki N."/>
            <person name="Veneault-Fourrey C."/>
            <person name="LaButti K."/>
            <person name="Lindquist E.A."/>
            <person name="Lipzen A."/>
            <person name="Lundell T."/>
            <person name="Morin E."/>
            <person name="Murat C."/>
            <person name="Riley R."/>
            <person name="Ohm R."/>
            <person name="Sun H."/>
            <person name="Tunlid A."/>
            <person name="Henrissat B."/>
            <person name="Grigoriev I.V."/>
            <person name="Hibbett D.S."/>
            <person name="Martin F."/>
        </authorList>
    </citation>
    <scope>NUCLEOTIDE SEQUENCE [LARGE SCALE GENOMIC DNA]</scope>
    <source>
        <strain evidence="2">FD-334 SS-4</strain>
    </source>
</reference>
<dbReference type="Gene3D" id="1.25.40.10">
    <property type="entry name" value="Tetratricopeptide repeat domain"/>
    <property type="match status" value="2"/>
</dbReference>
<proteinExistence type="predicted"/>
<accession>A0A0D2KNU9</accession>
<dbReference type="STRING" id="945553.A0A0D2KNU9"/>
<dbReference type="EMBL" id="KN817624">
    <property type="protein sequence ID" value="KJA16267.1"/>
    <property type="molecule type" value="Genomic_DNA"/>
</dbReference>